<reference evidence="7" key="1">
    <citation type="submission" date="2025-08" db="UniProtKB">
        <authorList>
            <consortium name="RefSeq"/>
        </authorList>
    </citation>
    <scope>IDENTIFICATION</scope>
    <source>
        <tissue evidence="7">Whole body</tissue>
    </source>
</reference>
<dbReference type="PANTHER" id="PTHR48043:SF159">
    <property type="entry name" value="EG:EG0003.4 PROTEIN-RELATED"/>
    <property type="match status" value="1"/>
</dbReference>
<name>A0ABM4ATS6_VANTA</name>
<dbReference type="Proteomes" id="UP001652626">
    <property type="component" value="Chromosome 23"/>
</dbReference>
<gene>
    <name evidence="7" type="primary">LOC113401900</name>
</gene>
<feature type="transmembrane region" description="Helical" evidence="5">
    <location>
        <begin position="475"/>
        <end position="500"/>
    </location>
</feature>
<dbReference type="CDD" id="cd03784">
    <property type="entry name" value="GT1_Gtf-like"/>
    <property type="match status" value="1"/>
</dbReference>
<evidence type="ECO:0000256" key="2">
    <source>
        <dbReference type="ARBA" id="ARBA00022676"/>
    </source>
</evidence>
<comment type="catalytic activity">
    <reaction evidence="5">
        <text>glucuronate acceptor + UDP-alpha-D-glucuronate = acceptor beta-D-glucuronoside + UDP + H(+)</text>
        <dbReference type="Rhea" id="RHEA:21032"/>
        <dbReference type="ChEBI" id="CHEBI:15378"/>
        <dbReference type="ChEBI" id="CHEBI:58052"/>
        <dbReference type="ChEBI" id="CHEBI:58223"/>
        <dbReference type="ChEBI" id="CHEBI:132367"/>
        <dbReference type="ChEBI" id="CHEBI:132368"/>
        <dbReference type="EC" id="2.4.1.17"/>
    </reaction>
</comment>
<evidence type="ECO:0000256" key="5">
    <source>
        <dbReference type="RuleBase" id="RU362059"/>
    </source>
</evidence>
<proteinExistence type="inferred from homology"/>
<comment type="subcellular location">
    <subcellularLocation>
        <location evidence="5">Membrane</location>
        <topology evidence="5">Single-pass membrane protein</topology>
    </subcellularLocation>
</comment>
<organism evidence="6 7">
    <name type="scientific">Vanessa tameamea</name>
    <name type="common">Kamehameha butterfly</name>
    <dbReference type="NCBI Taxonomy" id="334116"/>
    <lineage>
        <taxon>Eukaryota</taxon>
        <taxon>Metazoa</taxon>
        <taxon>Ecdysozoa</taxon>
        <taxon>Arthropoda</taxon>
        <taxon>Hexapoda</taxon>
        <taxon>Insecta</taxon>
        <taxon>Pterygota</taxon>
        <taxon>Neoptera</taxon>
        <taxon>Endopterygota</taxon>
        <taxon>Lepidoptera</taxon>
        <taxon>Glossata</taxon>
        <taxon>Ditrysia</taxon>
        <taxon>Papilionoidea</taxon>
        <taxon>Nymphalidae</taxon>
        <taxon>Nymphalinae</taxon>
        <taxon>Vanessa</taxon>
    </lineage>
</organism>
<feature type="chain" id="PRO_5044959654" description="UDP-glucuronosyltransferase" evidence="5">
    <location>
        <begin position="20"/>
        <end position="514"/>
    </location>
</feature>
<dbReference type="Gene3D" id="3.40.50.2000">
    <property type="entry name" value="Glycogen Phosphorylase B"/>
    <property type="match status" value="2"/>
</dbReference>
<keyword evidence="3 4" id="KW-0808">Transferase</keyword>
<sequence>MKIFKVIIYCVCVCVGVETAKILGVFPTPSISHQVVFRPLMLELAKRGHEVTLITTDPVFSKHQAPQNLTEIDVHDMSYEVVKDFFRKHGNEKDQLKFFYFVTNFILDLFVEQFKSDEVQNLLRSKSQFDLVFTESFIRPALIFSHIFNAPVIEFSSFSGINSAFEMVGAATHPLVYPNAMHRRIYNLTIWEKITELYYHYATELILKNHLQIENEKLKSILGPNIPDLDDLRQNVRMLFLNVHPVWDFNRPVPPNVLFLGGMHLKPPQDIPQDLKSYLDSSKNGVIYVSFGTNVKPSMFPPETLEIFTDVFSQLAYDVLWKWDNDELPGRPKNVRISKWLPQSDLLRHPKIKLFITQGGLQSTDEAIAAGVPLIGIPMLGDQWFNVEQYVKFNIGKGLSIDTLTGKQLMDAIKTISYSESYRQNVVKLRSFMKDQPQSSLERAVWWTEHVLRHSDVEYRRTPAANIHWTEYYELGIVLLLLGSLIVLLSVTVLAIYFIVSRVHNYTSLKVKKI</sequence>
<keyword evidence="5" id="KW-0472">Membrane</keyword>
<dbReference type="GeneID" id="113401900"/>
<keyword evidence="6" id="KW-1185">Reference proteome</keyword>
<dbReference type="InterPro" id="IPR002213">
    <property type="entry name" value="UDP_glucos_trans"/>
</dbReference>
<evidence type="ECO:0000256" key="3">
    <source>
        <dbReference type="ARBA" id="ARBA00022679"/>
    </source>
</evidence>
<accession>A0ABM4ATS6</accession>
<dbReference type="EC" id="2.4.1.17" evidence="5"/>
<dbReference type="InterPro" id="IPR050271">
    <property type="entry name" value="UDP-glycosyltransferase"/>
</dbReference>
<dbReference type="Pfam" id="PF00201">
    <property type="entry name" value="UDPGT"/>
    <property type="match status" value="1"/>
</dbReference>
<feature type="signal peptide" evidence="5">
    <location>
        <begin position="1"/>
        <end position="19"/>
    </location>
</feature>
<evidence type="ECO:0000313" key="6">
    <source>
        <dbReference type="Proteomes" id="UP001652626"/>
    </source>
</evidence>
<dbReference type="InterPro" id="IPR035595">
    <property type="entry name" value="UDP_glycos_trans_CS"/>
</dbReference>
<keyword evidence="5" id="KW-0812">Transmembrane</keyword>
<dbReference type="PANTHER" id="PTHR48043">
    <property type="entry name" value="EG:EG0003.4 PROTEIN-RELATED"/>
    <property type="match status" value="1"/>
</dbReference>
<keyword evidence="5" id="KW-0732">Signal</keyword>
<evidence type="ECO:0000256" key="4">
    <source>
        <dbReference type="RuleBase" id="RU003718"/>
    </source>
</evidence>
<evidence type="ECO:0000313" key="7">
    <source>
        <dbReference type="RefSeq" id="XP_064074693.1"/>
    </source>
</evidence>
<dbReference type="RefSeq" id="XP_064074693.1">
    <property type="nucleotide sequence ID" value="XM_064218623.1"/>
</dbReference>
<dbReference type="PROSITE" id="PS00375">
    <property type="entry name" value="UDPGT"/>
    <property type="match status" value="1"/>
</dbReference>
<protein>
    <recommendedName>
        <fullName evidence="5">UDP-glucuronosyltransferase</fullName>
        <ecNumber evidence="5">2.4.1.17</ecNumber>
    </recommendedName>
</protein>
<keyword evidence="2 4" id="KW-0328">Glycosyltransferase</keyword>
<evidence type="ECO:0000256" key="1">
    <source>
        <dbReference type="ARBA" id="ARBA00009995"/>
    </source>
</evidence>
<keyword evidence="5" id="KW-1133">Transmembrane helix</keyword>
<dbReference type="SUPFAM" id="SSF53756">
    <property type="entry name" value="UDP-Glycosyltransferase/glycogen phosphorylase"/>
    <property type="match status" value="1"/>
</dbReference>
<comment type="similarity">
    <text evidence="1 4">Belongs to the UDP-glycosyltransferase family.</text>
</comment>